<evidence type="ECO:0000313" key="5">
    <source>
        <dbReference type="Proteomes" id="UP000036987"/>
    </source>
</evidence>
<dbReference type="InterPro" id="IPR002225">
    <property type="entry name" value="3Beta_OHSteriod_DH/Estase"/>
</dbReference>
<comment type="similarity">
    <text evidence="2">Belongs to the 3-beta-HSD family.</text>
</comment>
<dbReference type="Pfam" id="PF01073">
    <property type="entry name" value="3Beta_HSD"/>
    <property type="match status" value="1"/>
</dbReference>
<dbReference type="SUPFAM" id="SSF51735">
    <property type="entry name" value="NAD(P)-binding Rossmann-fold domains"/>
    <property type="match status" value="1"/>
</dbReference>
<dbReference type="OrthoDB" id="2735536at2759"/>
<dbReference type="Gene3D" id="3.40.50.720">
    <property type="entry name" value="NAD(P)-binding Rossmann-like Domain"/>
    <property type="match status" value="1"/>
</dbReference>
<dbReference type="GO" id="GO:0016616">
    <property type="term" value="F:oxidoreductase activity, acting on the CH-OH group of donors, NAD or NADP as acceptor"/>
    <property type="evidence" value="ECO:0000318"/>
    <property type="project" value="GO_Central"/>
</dbReference>
<dbReference type="PANTHER" id="PTHR10366">
    <property type="entry name" value="NAD DEPENDENT EPIMERASE/DEHYDRATASE"/>
    <property type="match status" value="1"/>
</dbReference>
<evidence type="ECO:0000256" key="1">
    <source>
        <dbReference type="ARBA" id="ARBA00023002"/>
    </source>
</evidence>
<dbReference type="InterPro" id="IPR050425">
    <property type="entry name" value="NAD(P)_dehydrat-like"/>
</dbReference>
<protein>
    <submittedName>
        <fullName evidence="4">Putative Cinnamoyl-CoA reductase</fullName>
    </submittedName>
</protein>
<keyword evidence="5" id="KW-1185">Reference proteome</keyword>
<reference evidence="5" key="1">
    <citation type="journal article" date="2016" name="Nature">
        <title>The genome of the seagrass Zostera marina reveals angiosperm adaptation to the sea.</title>
        <authorList>
            <person name="Olsen J.L."/>
            <person name="Rouze P."/>
            <person name="Verhelst B."/>
            <person name="Lin Y.-C."/>
            <person name="Bayer T."/>
            <person name="Collen J."/>
            <person name="Dattolo E."/>
            <person name="De Paoli E."/>
            <person name="Dittami S."/>
            <person name="Maumus F."/>
            <person name="Michel G."/>
            <person name="Kersting A."/>
            <person name="Lauritano C."/>
            <person name="Lohaus R."/>
            <person name="Toepel M."/>
            <person name="Tonon T."/>
            <person name="Vanneste K."/>
            <person name="Amirebrahimi M."/>
            <person name="Brakel J."/>
            <person name="Bostroem C."/>
            <person name="Chovatia M."/>
            <person name="Grimwood J."/>
            <person name="Jenkins J.W."/>
            <person name="Jueterbock A."/>
            <person name="Mraz A."/>
            <person name="Stam W.T."/>
            <person name="Tice H."/>
            <person name="Bornberg-Bauer E."/>
            <person name="Green P.J."/>
            <person name="Pearson G.A."/>
            <person name="Procaccini G."/>
            <person name="Duarte C.M."/>
            <person name="Schmutz J."/>
            <person name="Reusch T.B.H."/>
            <person name="Van de Peer Y."/>
        </authorList>
    </citation>
    <scope>NUCLEOTIDE SEQUENCE [LARGE SCALE GENOMIC DNA]</scope>
    <source>
        <strain evidence="5">cv. Finnish</strain>
    </source>
</reference>
<name>A0A0K9NWR7_ZOSMR</name>
<keyword evidence="1 2" id="KW-0560">Oxidoreductase</keyword>
<dbReference type="GO" id="GO:0006694">
    <property type="term" value="P:steroid biosynthetic process"/>
    <property type="evidence" value="ECO:0007669"/>
    <property type="project" value="InterPro"/>
</dbReference>
<accession>A0A0K9NWR7</accession>
<dbReference type="STRING" id="29655.A0A0K9NWR7"/>
<organism evidence="4 5">
    <name type="scientific">Zostera marina</name>
    <name type="common">Eelgrass</name>
    <dbReference type="NCBI Taxonomy" id="29655"/>
    <lineage>
        <taxon>Eukaryota</taxon>
        <taxon>Viridiplantae</taxon>
        <taxon>Streptophyta</taxon>
        <taxon>Embryophyta</taxon>
        <taxon>Tracheophyta</taxon>
        <taxon>Spermatophyta</taxon>
        <taxon>Magnoliopsida</taxon>
        <taxon>Liliopsida</taxon>
        <taxon>Zosteraceae</taxon>
        <taxon>Zostera</taxon>
    </lineage>
</organism>
<dbReference type="EMBL" id="LFYR01001622">
    <property type="protein sequence ID" value="KMZ60482.1"/>
    <property type="molecule type" value="Genomic_DNA"/>
</dbReference>
<evidence type="ECO:0000259" key="3">
    <source>
        <dbReference type="Pfam" id="PF01073"/>
    </source>
</evidence>
<comment type="caution">
    <text evidence="4">The sequence shown here is derived from an EMBL/GenBank/DDBJ whole genome shotgun (WGS) entry which is preliminary data.</text>
</comment>
<sequence length="374" mass="41794">MSTDHQPIDQQIITAMCLAFEIPPERELRQRIGTVQSGKDFKKGLGFDISRETRSFYMSGYDSLPQRESRLVCVTSATSYLGVSIVNILISRGYSVRALVDNAEELEKLAENIDECNNKSMDLTGIVMDVMNLESVLSAIDGSVAVFHTSSFLDTAGVSGYTKHMARIETAATENLVEACARVSSVRRCVLTSSLLACIWQPDVFNVIDENCWSDESFCREKQLWFALSKTMMEKAAWKIATGRDVELVTICPALITGVDFHKKIPSSSIAYLKGGSEMYRNGVLAGVDVEKVAGTHVNVYETCDTGGRYICYDRIMDRKEEIAKLERLIGIHPNQITGDHIQVIKHSKLNDGKLFRLMTRYSGCSPFQLFQYL</sequence>
<dbReference type="OMA" id="ICFDQVI"/>
<dbReference type="PANTHER" id="PTHR10366:SF483">
    <property type="entry name" value="CINNAMOYL COA REDUCTASE-LIKE PROTEIN"/>
    <property type="match status" value="1"/>
</dbReference>
<gene>
    <name evidence="4" type="ORF">ZOSMA_59G00430</name>
</gene>
<dbReference type="Proteomes" id="UP000036987">
    <property type="component" value="Unassembled WGS sequence"/>
</dbReference>
<feature type="domain" description="3-beta hydroxysteroid dehydrogenase/isomerase" evidence="3">
    <location>
        <begin position="74"/>
        <end position="258"/>
    </location>
</feature>
<proteinExistence type="inferred from homology"/>
<evidence type="ECO:0000313" key="4">
    <source>
        <dbReference type="EMBL" id="KMZ60482.1"/>
    </source>
</evidence>
<dbReference type="InterPro" id="IPR036291">
    <property type="entry name" value="NAD(P)-bd_dom_sf"/>
</dbReference>
<dbReference type="AlphaFoldDB" id="A0A0K9NWR7"/>
<evidence type="ECO:0000256" key="2">
    <source>
        <dbReference type="RuleBase" id="RU004475"/>
    </source>
</evidence>